<name>A0A8H7S6X3_9FUNG</name>
<dbReference type="GO" id="GO:0004586">
    <property type="term" value="F:ornithine decarboxylase activity"/>
    <property type="evidence" value="ECO:0007669"/>
    <property type="project" value="UniProtKB-EC"/>
</dbReference>
<dbReference type="AlphaFoldDB" id="A0A8H7S6X3"/>
<dbReference type="PRINTS" id="PR01182">
    <property type="entry name" value="ORNDCRBXLASE"/>
</dbReference>
<keyword evidence="11" id="KW-1185">Reference proteome</keyword>
<dbReference type="CDD" id="cd00622">
    <property type="entry name" value="PLPDE_III_ODC"/>
    <property type="match status" value="1"/>
</dbReference>
<evidence type="ECO:0000256" key="3">
    <source>
        <dbReference type="ARBA" id="ARBA00022898"/>
    </source>
</evidence>
<comment type="catalytic activity">
    <reaction evidence="8">
        <text>L-ornithine + H(+) = putrescine + CO2</text>
        <dbReference type="Rhea" id="RHEA:22964"/>
        <dbReference type="ChEBI" id="CHEBI:15378"/>
        <dbReference type="ChEBI" id="CHEBI:16526"/>
        <dbReference type="ChEBI" id="CHEBI:46911"/>
        <dbReference type="ChEBI" id="CHEBI:326268"/>
        <dbReference type="EC" id="4.1.1.17"/>
    </reaction>
</comment>
<dbReference type="PRINTS" id="PR01179">
    <property type="entry name" value="ODADCRBXLASE"/>
</dbReference>
<dbReference type="PANTHER" id="PTHR11482:SF6">
    <property type="entry name" value="ORNITHINE DECARBOXYLASE 1-RELATED"/>
    <property type="match status" value="1"/>
</dbReference>
<dbReference type="InterPro" id="IPR029066">
    <property type="entry name" value="PLP-binding_barrel"/>
</dbReference>
<dbReference type="InterPro" id="IPR000183">
    <property type="entry name" value="Orn/DAP/Arg_de-COase"/>
</dbReference>
<dbReference type="PANTHER" id="PTHR11482">
    <property type="entry name" value="ARGININE/DIAMINOPIMELATE/ORNITHINE DECARBOXYLASE"/>
    <property type="match status" value="1"/>
</dbReference>
<organism evidence="10 11">
    <name type="scientific">Circinella minor</name>
    <dbReference type="NCBI Taxonomy" id="1195481"/>
    <lineage>
        <taxon>Eukaryota</taxon>
        <taxon>Fungi</taxon>
        <taxon>Fungi incertae sedis</taxon>
        <taxon>Mucoromycota</taxon>
        <taxon>Mucoromycotina</taxon>
        <taxon>Mucoromycetes</taxon>
        <taxon>Mucorales</taxon>
        <taxon>Lichtheimiaceae</taxon>
        <taxon>Circinella</taxon>
    </lineage>
</organism>
<dbReference type="EC" id="4.1.1.17" evidence="6"/>
<evidence type="ECO:0000313" key="10">
    <source>
        <dbReference type="EMBL" id="KAG2223245.1"/>
    </source>
</evidence>
<evidence type="ECO:0000259" key="9">
    <source>
        <dbReference type="Pfam" id="PF02784"/>
    </source>
</evidence>
<evidence type="ECO:0000256" key="2">
    <source>
        <dbReference type="ARBA" id="ARBA00008872"/>
    </source>
</evidence>
<keyword evidence="3" id="KW-0663">Pyridoxal phosphate</keyword>
<proteinExistence type="inferred from homology"/>
<sequence length="342" mass="38017">MVTHILGLCFLFWLKLYKSVFIHYKYIILTAEERTMNLAGIEKAFNKQLKESPLPGSDVEWDKPFYIGDLEELRRQHLKWKTLLPRIEPFYAIKCNPDPIVAKFLASLGVGFDCASQSEIQQVLEMGLSEDQIVYSHPHKNPSSIQYAAQNNVSLMSIDSETELYKIKKLHPDAKLLLRVLVDDKYCAIPQGIKFGAMEDDIEHLLSVSKELKLNVVGACFHVGSGCTNAEAYYDAVCRARRVFDLAKSMDIEMNILNIGGGFNESGITEGGATFEKAAAVLGPAVDEMFPSNIRVIGEPGRFFVGSAFVLCVSVIGRQTVTPGADEMGKDVKSGKQSSKYM</sequence>
<dbReference type="InterPro" id="IPR002433">
    <property type="entry name" value="Orn_de-COase"/>
</dbReference>
<dbReference type="Gene3D" id="3.20.20.10">
    <property type="entry name" value="Alanine racemase"/>
    <property type="match status" value="1"/>
</dbReference>
<evidence type="ECO:0000256" key="6">
    <source>
        <dbReference type="ARBA" id="ARBA00034138"/>
    </source>
</evidence>
<comment type="subunit">
    <text evidence="7">Homodimer. Only the dimer is catalytically active, as the active sites are constructed of residues from both monomers.</text>
</comment>
<dbReference type="FunFam" id="3.20.20.10:FF:000005">
    <property type="entry name" value="Ornithine decarboxylase"/>
    <property type="match status" value="1"/>
</dbReference>
<comment type="pathway">
    <text evidence="5">Amine and polyamine biosynthesis; putrescine biosynthesis via L-ornithine pathway; putrescine from L-ornithine: step 1/1.</text>
</comment>
<dbReference type="InterPro" id="IPR022653">
    <property type="entry name" value="De-COase2_pyr-phos_BS"/>
</dbReference>
<dbReference type="Proteomes" id="UP000646827">
    <property type="component" value="Unassembled WGS sequence"/>
</dbReference>
<dbReference type="PROSITE" id="PS00878">
    <property type="entry name" value="ODR_DC_2_1"/>
    <property type="match status" value="1"/>
</dbReference>
<dbReference type="GO" id="GO:0005737">
    <property type="term" value="C:cytoplasm"/>
    <property type="evidence" value="ECO:0007669"/>
    <property type="project" value="TreeGrafter"/>
</dbReference>
<dbReference type="Gene3D" id="2.40.37.10">
    <property type="entry name" value="Lyase, Ornithine Decarboxylase, Chain A, domain 1"/>
    <property type="match status" value="1"/>
</dbReference>
<evidence type="ECO:0000256" key="5">
    <source>
        <dbReference type="ARBA" id="ARBA00034115"/>
    </source>
</evidence>
<evidence type="ECO:0000256" key="4">
    <source>
        <dbReference type="ARBA" id="ARBA00023239"/>
    </source>
</evidence>
<dbReference type="EMBL" id="JAEPRB010000065">
    <property type="protein sequence ID" value="KAG2223245.1"/>
    <property type="molecule type" value="Genomic_DNA"/>
</dbReference>
<dbReference type="Pfam" id="PF02784">
    <property type="entry name" value="Orn_Arg_deC_N"/>
    <property type="match status" value="1"/>
</dbReference>
<evidence type="ECO:0000256" key="7">
    <source>
        <dbReference type="ARBA" id="ARBA00046672"/>
    </source>
</evidence>
<dbReference type="InterPro" id="IPR009006">
    <property type="entry name" value="Ala_racemase/Decarboxylase_C"/>
</dbReference>
<comment type="caution">
    <text evidence="10">The sequence shown here is derived from an EMBL/GenBank/DDBJ whole genome shotgun (WGS) entry which is preliminary data.</text>
</comment>
<feature type="non-terminal residue" evidence="10">
    <location>
        <position position="1"/>
    </location>
</feature>
<dbReference type="InterPro" id="IPR022644">
    <property type="entry name" value="De-COase2_N"/>
</dbReference>
<evidence type="ECO:0000256" key="1">
    <source>
        <dbReference type="ARBA" id="ARBA00001933"/>
    </source>
</evidence>
<accession>A0A8H7S6X3</accession>
<keyword evidence="4" id="KW-0456">Lyase</keyword>
<gene>
    <name evidence="10" type="ORF">INT45_006126</name>
</gene>
<dbReference type="SUPFAM" id="SSF51419">
    <property type="entry name" value="PLP-binding barrel"/>
    <property type="match status" value="1"/>
</dbReference>
<evidence type="ECO:0000313" key="11">
    <source>
        <dbReference type="Proteomes" id="UP000646827"/>
    </source>
</evidence>
<reference evidence="10 11" key="1">
    <citation type="submission" date="2020-12" db="EMBL/GenBank/DDBJ databases">
        <title>Metabolic potential, ecology and presence of endohyphal bacteria is reflected in genomic diversity of Mucoromycotina.</title>
        <authorList>
            <person name="Muszewska A."/>
            <person name="Okrasinska A."/>
            <person name="Steczkiewicz K."/>
            <person name="Drgas O."/>
            <person name="Orlowska M."/>
            <person name="Perlinska-Lenart U."/>
            <person name="Aleksandrzak-Piekarczyk T."/>
            <person name="Szatraj K."/>
            <person name="Zielenkiewicz U."/>
            <person name="Pilsyk S."/>
            <person name="Malc E."/>
            <person name="Mieczkowski P."/>
            <person name="Kruszewska J.S."/>
            <person name="Biernat P."/>
            <person name="Pawlowska J."/>
        </authorList>
    </citation>
    <scope>NUCLEOTIDE SEQUENCE [LARGE SCALE GENOMIC DNA]</scope>
    <source>
        <strain evidence="10 11">CBS 142.35</strain>
    </source>
</reference>
<comment type="similarity">
    <text evidence="2">Belongs to the Orn/Lys/Arg decarboxylase class-II family.</text>
</comment>
<evidence type="ECO:0000256" key="8">
    <source>
        <dbReference type="ARBA" id="ARBA00049127"/>
    </source>
</evidence>
<dbReference type="GO" id="GO:0033387">
    <property type="term" value="P:putrescine biosynthetic process from arginine, via ornithine"/>
    <property type="evidence" value="ECO:0007669"/>
    <property type="project" value="TreeGrafter"/>
</dbReference>
<feature type="domain" description="Orn/DAP/Arg decarboxylase 2 N-terminal" evidence="9">
    <location>
        <begin position="71"/>
        <end position="306"/>
    </location>
</feature>
<dbReference type="OrthoDB" id="5034579at2759"/>
<comment type="cofactor">
    <cofactor evidence="1">
        <name>pyridoxal 5'-phosphate</name>
        <dbReference type="ChEBI" id="CHEBI:597326"/>
    </cofactor>
</comment>
<protein>
    <recommendedName>
        <fullName evidence="6">ornithine decarboxylase</fullName>
        <ecNumber evidence="6">4.1.1.17</ecNumber>
    </recommendedName>
</protein>